<accession>A0A2N9G593</accession>
<evidence type="ECO:0000256" key="9">
    <source>
        <dbReference type="ARBA" id="ARBA00023180"/>
    </source>
</evidence>
<dbReference type="Pfam" id="PF00560">
    <property type="entry name" value="LRR_1"/>
    <property type="match status" value="6"/>
</dbReference>
<dbReference type="AlphaFoldDB" id="A0A2N9G593"/>
<dbReference type="SUPFAM" id="SSF52058">
    <property type="entry name" value="L domain-like"/>
    <property type="match status" value="2"/>
</dbReference>
<evidence type="ECO:0000256" key="2">
    <source>
        <dbReference type="ARBA" id="ARBA00022614"/>
    </source>
</evidence>
<feature type="transmembrane region" description="Helical" evidence="11">
    <location>
        <begin position="499"/>
        <end position="522"/>
    </location>
</feature>
<keyword evidence="6 11" id="KW-1133">Transmembrane helix</keyword>
<evidence type="ECO:0000256" key="3">
    <source>
        <dbReference type="ARBA" id="ARBA00022692"/>
    </source>
</evidence>
<keyword evidence="7 11" id="KW-0472">Membrane</keyword>
<keyword evidence="9" id="KW-0325">Glycoprotein</keyword>
<feature type="region of interest" description="Disordered" evidence="10">
    <location>
        <begin position="559"/>
        <end position="583"/>
    </location>
</feature>
<keyword evidence="5" id="KW-0677">Repeat</keyword>
<dbReference type="FunFam" id="3.80.10.10:FF:000041">
    <property type="entry name" value="LRR receptor-like serine/threonine-protein kinase ERECTA"/>
    <property type="match status" value="1"/>
</dbReference>
<dbReference type="InterPro" id="IPR046956">
    <property type="entry name" value="RLP23-like"/>
</dbReference>
<dbReference type="InterPro" id="IPR032675">
    <property type="entry name" value="LRR_dom_sf"/>
</dbReference>
<keyword evidence="3 11" id="KW-0812">Transmembrane</keyword>
<dbReference type="PANTHER" id="PTHR48061">
    <property type="entry name" value="LEUCINE-RICH REPEAT RECEPTOR PROTEIN KINASE EMS1-LIKE-RELATED"/>
    <property type="match status" value="1"/>
</dbReference>
<dbReference type="Pfam" id="PF13855">
    <property type="entry name" value="LRR_8"/>
    <property type="match status" value="1"/>
</dbReference>
<organism evidence="12">
    <name type="scientific">Fagus sylvatica</name>
    <name type="common">Beechnut</name>
    <dbReference type="NCBI Taxonomy" id="28930"/>
    <lineage>
        <taxon>Eukaryota</taxon>
        <taxon>Viridiplantae</taxon>
        <taxon>Streptophyta</taxon>
        <taxon>Embryophyta</taxon>
        <taxon>Tracheophyta</taxon>
        <taxon>Spermatophyta</taxon>
        <taxon>Magnoliopsida</taxon>
        <taxon>eudicotyledons</taxon>
        <taxon>Gunneridae</taxon>
        <taxon>Pentapetalae</taxon>
        <taxon>rosids</taxon>
        <taxon>fabids</taxon>
        <taxon>Fagales</taxon>
        <taxon>Fagaceae</taxon>
        <taxon>Fagus</taxon>
    </lineage>
</organism>
<evidence type="ECO:0000256" key="5">
    <source>
        <dbReference type="ARBA" id="ARBA00022737"/>
    </source>
</evidence>
<evidence type="ECO:0000256" key="8">
    <source>
        <dbReference type="ARBA" id="ARBA00023170"/>
    </source>
</evidence>
<gene>
    <name evidence="12" type="ORF">FSB_LOCUS22614</name>
</gene>
<protein>
    <recommendedName>
        <fullName evidence="13">Leucine-rich repeat-containing N-terminal plant-type domain-containing protein</fullName>
    </recommendedName>
</protein>
<dbReference type="GO" id="GO:0016020">
    <property type="term" value="C:membrane"/>
    <property type="evidence" value="ECO:0007669"/>
    <property type="project" value="UniProtKB-SubCell"/>
</dbReference>
<evidence type="ECO:0000256" key="4">
    <source>
        <dbReference type="ARBA" id="ARBA00022729"/>
    </source>
</evidence>
<dbReference type="EMBL" id="OIVN01001505">
    <property type="protein sequence ID" value="SPC94732.1"/>
    <property type="molecule type" value="Genomic_DNA"/>
</dbReference>
<evidence type="ECO:0000313" key="12">
    <source>
        <dbReference type="EMBL" id="SPC94732.1"/>
    </source>
</evidence>
<evidence type="ECO:0000256" key="6">
    <source>
        <dbReference type="ARBA" id="ARBA00022989"/>
    </source>
</evidence>
<dbReference type="PANTHER" id="PTHR48061:SF2">
    <property type="entry name" value="RECEPTOR LIKE PROTEIN 30-LIKE"/>
    <property type="match status" value="1"/>
</dbReference>
<keyword evidence="4" id="KW-0732">Signal</keyword>
<dbReference type="InterPro" id="IPR001611">
    <property type="entry name" value="Leu-rich_rpt"/>
</dbReference>
<evidence type="ECO:0000256" key="11">
    <source>
        <dbReference type="SAM" id="Phobius"/>
    </source>
</evidence>
<proteinExistence type="predicted"/>
<evidence type="ECO:0000256" key="7">
    <source>
        <dbReference type="ARBA" id="ARBA00023136"/>
    </source>
</evidence>
<evidence type="ECO:0008006" key="13">
    <source>
        <dbReference type="Google" id="ProtNLM"/>
    </source>
</evidence>
<keyword evidence="2" id="KW-0433">Leucine-rich repeat</keyword>
<evidence type="ECO:0000256" key="1">
    <source>
        <dbReference type="ARBA" id="ARBA00004479"/>
    </source>
</evidence>
<reference evidence="12" key="1">
    <citation type="submission" date="2018-02" db="EMBL/GenBank/DDBJ databases">
        <authorList>
            <person name="Cohen D.B."/>
            <person name="Kent A.D."/>
        </authorList>
    </citation>
    <scope>NUCLEOTIDE SEQUENCE</scope>
</reference>
<dbReference type="PROSITE" id="PS51450">
    <property type="entry name" value="LRR"/>
    <property type="match status" value="1"/>
</dbReference>
<dbReference type="PRINTS" id="PR00019">
    <property type="entry name" value="LEURICHRPT"/>
</dbReference>
<keyword evidence="8" id="KW-0675">Receptor</keyword>
<name>A0A2N9G593_FAGSY</name>
<dbReference type="Gene3D" id="3.80.10.10">
    <property type="entry name" value="Ribonuclease Inhibitor"/>
    <property type="match status" value="2"/>
</dbReference>
<comment type="subcellular location">
    <subcellularLocation>
        <location evidence="1">Membrane</location>
        <topology evidence="1">Single-pass type I membrane protein</topology>
    </subcellularLocation>
</comment>
<evidence type="ECO:0000256" key="10">
    <source>
        <dbReference type="SAM" id="MobiDB-lite"/>
    </source>
</evidence>
<sequence length="599" mass="65953">MKRAPAGGLDPTDQLRRFLVELNRLELASQLVFIIKPTGPRRSGFDPLKMLRVNCSDGGHVIGLNLNNESISGGLNNSSSLFHLQYLQNLSLAYNNFNSSRIPLEFGNLTNLIYLNLSNAGFAGARFPLRFRRLDKNLSELKELYLDGVNISAQGNEWCQAISSSLPNLRVLSMSDCNLSGPLDSSLQNLPFLSIIRLDNNNFLLQFQNFFANFTNLTSLHLSSCGLNGSFPEKIFQVQTLQTLDLSNNGLLYGSLPEFHPNGSLRSLLLSGTKFSGALPDSIGNLKMLSRIDLSSCNFSGSIPKLYGKPYSIGLFGLVRLLPLTGKIFRILLTLTCVPIHLNGSIPVSLFSLPSLQKLQLSNNQFSGRLNDSSVSSYSLDTLDLSSNNLEGSIPTSVFELRSLSVLDLHSNQLEGELPVLPPIATYLDFSRNNFNSAIPANIPQGKQFNTFSNDSYEGNKGLCGVPLKTNCTSDKAPPPPATPNLKAPVQLLLIGFDWQFILTGLGYGVGAAVVVAPLMFWEKGRKWHDDSIDKVLLVILPMIGLSYTGCNNFKVEAEEDIEDENTDDCEDDDDDDEMEDEEFRGRYRIITPGTGMRT</sequence>